<evidence type="ECO:0000256" key="3">
    <source>
        <dbReference type="ARBA" id="ARBA00038863"/>
    </source>
</evidence>
<dbReference type="STRING" id="7719.ENSCINP00000034846"/>
<proteinExistence type="inferred from homology"/>
<keyword evidence="7" id="KW-0812">Transmembrane</keyword>
<reference evidence="8" key="4">
    <citation type="submission" date="2025-09" db="UniProtKB">
        <authorList>
            <consortium name="Ensembl"/>
        </authorList>
    </citation>
    <scope>IDENTIFICATION</scope>
</reference>
<keyword evidence="2 6" id="KW-0378">Hydrolase</keyword>
<reference evidence="8" key="2">
    <citation type="journal article" date="2008" name="Genome Biol.">
        <title>Improved genome assembly and evidence-based global gene model set for the chordate Ciona intestinalis: new insight into intron and operon populations.</title>
        <authorList>
            <person name="Satou Y."/>
            <person name="Mineta K."/>
            <person name="Ogasawara M."/>
            <person name="Sasakura Y."/>
            <person name="Shoguchi E."/>
            <person name="Ueno K."/>
            <person name="Yamada L."/>
            <person name="Matsumoto J."/>
            <person name="Wasserscheid J."/>
            <person name="Dewar K."/>
            <person name="Wiley G.B."/>
            <person name="Macmil S.L."/>
            <person name="Roe B.A."/>
            <person name="Zeller R.W."/>
            <person name="Hastings K.E."/>
            <person name="Lemaire P."/>
            <person name="Lindquist E."/>
            <person name="Endo T."/>
            <person name="Hotta K."/>
            <person name="Inaba K."/>
        </authorList>
    </citation>
    <scope>NUCLEOTIDE SEQUENCE [LARGE SCALE GENOMIC DNA]</scope>
    <source>
        <strain evidence="8">wild type</strain>
    </source>
</reference>
<evidence type="ECO:0000256" key="4">
    <source>
        <dbReference type="PIRSR" id="PIRSR600407-1"/>
    </source>
</evidence>
<reference evidence="8" key="3">
    <citation type="submission" date="2025-08" db="UniProtKB">
        <authorList>
            <consortium name="Ensembl"/>
        </authorList>
    </citation>
    <scope>IDENTIFICATION</scope>
</reference>
<keyword evidence="7" id="KW-0472">Membrane</keyword>
<keyword evidence="5" id="KW-0547">Nucleotide-binding</keyword>
<evidence type="ECO:0000256" key="5">
    <source>
        <dbReference type="PIRSR" id="PIRSR600407-2"/>
    </source>
</evidence>
<evidence type="ECO:0000256" key="1">
    <source>
        <dbReference type="ARBA" id="ARBA00009283"/>
    </source>
</evidence>
<feature type="active site" description="Proton acceptor" evidence="4">
    <location>
        <position position="170"/>
    </location>
</feature>
<dbReference type="PANTHER" id="PTHR11782">
    <property type="entry name" value="ADENOSINE/GUANOSINE DIPHOSPHATASE"/>
    <property type="match status" value="1"/>
</dbReference>
<feature type="binding site" evidence="5">
    <location>
        <begin position="201"/>
        <end position="205"/>
    </location>
    <ligand>
        <name>ATP</name>
        <dbReference type="ChEBI" id="CHEBI:30616"/>
    </ligand>
</feature>
<dbReference type="InParanoid" id="H2XYW2"/>
<gene>
    <name evidence="8" type="primary">LOC100181442</name>
</gene>
<comment type="similarity">
    <text evidence="1 6">Belongs to the GDA1/CD39 NTPase family.</text>
</comment>
<feature type="transmembrane region" description="Helical" evidence="7">
    <location>
        <begin position="12"/>
        <end position="31"/>
    </location>
</feature>
<dbReference type="GeneTree" id="ENSGT01150000286963"/>
<dbReference type="PROSITE" id="PS01238">
    <property type="entry name" value="GDA1_CD39_NTPASE"/>
    <property type="match status" value="1"/>
</dbReference>
<dbReference type="InterPro" id="IPR000407">
    <property type="entry name" value="GDA1_CD39_NTPase"/>
</dbReference>
<dbReference type="GO" id="GO:0017110">
    <property type="term" value="F:nucleoside diphosphate phosphatase activity"/>
    <property type="evidence" value="ECO:0007669"/>
    <property type="project" value="UniProtKB-EC"/>
</dbReference>
<dbReference type="OMA" id="WTCRIKE"/>
<evidence type="ECO:0000256" key="2">
    <source>
        <dbReference type="ARBA" id="ARBA00022801"/>
    </source>
</evidence>
<dbReference type="Gene3D" id="3.30.420.40">
    <property type="match status" value="1"/>
</dbReference>
<dbReference type="PANTHER" id="PTHR11782:SF127">
    <property type="entry name" value="NTPASE, ISOFORM F"/>
    <property type="match status" value="1"/>
</dbReference>
<dbReference type="Gene3D" id="3.30.420.150">
    <property type="entry name" value="Exopolyphosphatase. Domain 2"/>
    <property type="match status" value="1"/>
</dbReference>
<dbReference type="CDD" id="cd24046">
    <property type="entry name" value="ASKHA_NBD_NTPDase5-like"/>
    <property type="match status" value="1"/>
</dbReference>
<dbReference type="Proteomes" id="UP000008144">
    <property type="component" value="Chromosome 3"/>
</dbReference>
<name>H2XYW2_CIOIN</name>
<keyword evidence="7" id="KW-1133">Transmembrane helix</keyword>
<keyword evidence="5" id="KW-0067">ATP-binding</keyword>
<evidence type="ECO:0000313" key="8">
    <source>
        <dbReference type="Ensembl" id="ENSCINP00000034846.1"/>
    </source>
</evidence>
<keyword evidence="9" id="KW-1185">Reference proteome</keyword>
<evidence type="ECO:0000256" key="7">
    <source>
        <dbReference type="SAM" id="Phobius"/>
    </source>
</evidence>
<evidence type="ECO:0000313" key="9">
    <source>
        <dbReference type="Proteomes" id="UP000008144"/>
    </source>
</evidence>
<dbReference type="FunCoup" id="H2XYW2">
    <property type="interactions" value="190"/>
</dbReference>
<accession>H2XYW2</accession>
<sequence length="422" mass="46764">MYLFIKWKTGIFVMISLILIVCFMKLFLFSYTTQPILLNPGTSHKFYGIMIDAGSTGSRVHVYEFEKLSGSSTPVLLDELFEQTKPGLSSYAEDPKAGAASIEKLLVIAKNRIPQNAWSSTPLALKATAGLRMLPTEQAENLLNEVRVLFNRFPFVLPKNPVMIMDGADEGIYGWITVNYLLDTLGGSGGQFTEGAIDLGGGSMQITFAPHHKSTADIAQTSDLKDVSVFGNKMKIFVHSYLGIGLMSAREAAMNGPKPQELVTVTTACMPQSFKHSWKNGPTEILFEKDLCVWGGNLACRFKFRVLANIQRLHVLAEIRHQPFYVFSYFFDRAAQMKIIDEHKGGEMTVQSFIDAATKTCKDDAFNSEEPFLCMDLCLLASFLEDGFGFASDTKLTSKKTIGGKETSWTLGATFYLIDETS</sequence>
<dbReference type="EC" id="3.6.1.6" evidence="3"/>
<reference evidence="9" key="1">
    <citation type="journal article" date="2002" name="Science">
        <title>The draft genome of Ciona intestinalis: insights into chordate and vertebrate origins.</title>
        <authorList>
            <person name="Dehal P."/>
            <person name="Satou Y."/>
            <person name="Campbell R.K."/>
            <person name="Chapman J."/>
            <person name="Degnan B."/>
            <person name="De Tomaso A."/>
            <person name="Davidson B."/>
            <person name="Di Gregorio A."/>
            <person name="Gelpke M."/>
            <person name="Goodstein D.M."/>
            <person name="Harafuji N."/>
            <person name="Hastings K.E."/>
            <person name="Ho I."/>
            <person name="Hotta K."/>
            <person name="Huang W."/>
            <person name="Kawashima T."/>
            <person name="Lemaire P."/>
            <person name="Martinez D."/>
            <person name="Meinertzhagen I.A."/>
            <person name="Necula S."/>
            <person name="Nonaka M."/>
            <person name="Putnam N."/>
            <person name="Rash S."/>
            <person name="Saiga H."/>
            <person name="Satake M."/>
            <person name="Terry A."/>
            <person name="Yamada L."/>
            <person name="Wang H.G."/>
            <person name="Awazu S."/>
            <person name="Azumi K."/>
            <person name="Boore J."/>
            <person name="Branno M."/>
            <person name="Chin-Bow S."/>
            <person name="DeSantis R."/>
            <person name="Doyle S."/>
            <person name="Francino P."/>
            <person name="Keys D.N."/>
            <person name="Haga S."/>
            <person name="Hayashi H."/>
            <person name="Hino K."/>
            <person name="Imai K.S."/>
            <person name="Inaba K."/>
            <person name="Kano S."/>
            <person name="Kobayashi K."/>
            <person name="Kobayashi M."/>
            <person name="Lee B.I."/>
            <person name="Makabe K.W."/>
            <person name="Manohar C."/>
            <person name="Matassi G."/>
            <person name="Medina M."/>
            <person name="Mochizuki Y."/>
            <person name="Mount S."/>
            <person name="Morishita T."/>
            <person name="Miura S."/>
            <person name="Nakayama A."/>
            <person name="Nishizaka S."/>
            <person name="Nomoto H."/>
            <person name="Ohta F."/>
            <person name="Oishi K."/>
            <person name="Rigoutsos I."/>
            <person name="Sano M."/>
            <person name="Sasaki A."/>
            <person name="Sasakura Y."/>
            <person name="Shoguchi E."/>
            <person name="Shin-i T."/>
            <person name="Spagnuolo A."/>
            <person name="Stainier D."/>
            <person name="Suzuki M.M."/>
            <person name="Tassy O."/>
            <person name="Takatori N."/>
            <person name="Tokuoka M."/>
            <person name="Yagi K."/>
            <person name="Yoshizaki F."/>
            <person name="Wada S."/>
            <person name="Zhang C."/>
            <person name="Hyatt P.D."/>
            <person name="Larimer F."/>
            <person name="Detter C."/>
            <person name="Doggett N."/>
            <person name="Glavina T."/>
            <person name="Hawkins T."/>
            <person name="Richardson P."/>
            <person name="Lucas S."/>
            <person name="Kohara Y."/>
            <person name="Levine M."/>
            <person name="Satoh N."/>
            <person name="Rokhsar D.S."/>
        </authorList>
    </citation>
    <scope>NUCLEOTIDE SEQUENCE [LARGE SCALE GENOMIC DNA]</scope>
</reference>
<protein>
    <recommendedName>
        <fullName evidence="3">nucleoside diphosphate phosphatase</fullName>
        <ecNumber evidence="3">3.6.1.6</ecNumber>
    </recommendedName>
</protein>
<dbReference type="GO" id="GO:0005524">
    <property type="term" value="F:ATP binding"/>
    <property type="evidence" value="ECO:0007669"/>
    <property type="project" value="UniProtKB-KW"/>
</dbReference>
<dbReference type="FunFam" id="3.30.420.40:FF:000052">
    <property type="entry name" value="Ectonucleoside triphosphate diphosphohydrolase 5"/>
    <property type="match status" value="1"/>
</dbReference>
<dbReference type="Pfam" id="PF01150">
    <property type="entry name" value="GDA1_CD39"/>
    <property type="match status" value="1"/>
</dbReference>
<dbReference type="Ensembl" id="ENSCINT00000031677.1">
    <property type="protein sequence ID" value="ENSCINP00000034846.1"/>
    <property type="gene ID" value="ENSCING00000008158.3"/>
</dbReference>
<organism evidence="8 9">
    <name type="scientific">Ciona intestinalis</name>
    <name type="common">Transparent sea squirt</name>
    <name type="synonym">Ascidia intestinalis</name>
    <dbReference type="NCBI Taxonomy" id="7719"/>
    <lineage>
        <taxon>Eukaryota</taxon>
        <taxon>Metazoa</taxon>
        <taxon>Chordata</taxon>
        <taxon>Tunicata</taxon>
        <taxon>Ascidiacea</taxon>
        <taxon>Phlebobranchia</taxon>
        <taxon>Cionidae</taxon>
        <taxon>Ciona</taxon>
    </lineage>
</organism>
<dbReference type="EMBL" id="EAAA01001815">
    <property type="status" value="NOT_ANNOTATED_CDS"/>
    <property type="molecule type" value="Genomic_DNA"/>
</dbReference>
<dbReference type="AlphaFoldDB" id="H2XYW2"/>
<evidence type="ECO:0000256" key="6">
    <source>
        <dbReference type="RuleBase" id="RU003833"/>
    </source>
</evidence>